<name>A0A1R3L0A1_9ROSI</name>
<dbReference type="AlphaFoldDB" id="A0A1R3L0A1"/>
<evidence type="ECO:0000256" key="2">
    <source>
        <dbReference type="SAM" id="SignalP"/>
    </source>
</evidence>
<feature type="chain" id="PRO_5012977975" evidence="2">
    <location>
        <begin position="25"/>
        <end position="90"/>
    </location>
</feature>
<evidence type="ECO:0000256" key="1">
    <source>
        <dbReference type="SAM" id="Phobius"/>
    </source>
</evidence>
<organism evidence="3 4">
    <name type="scientific">Corchorus olitorius</name>
    <dbReference type="NCBI Taxonomy" id="93759"/>
    <lineage>
        <taxon>Eukaryota</taxon>
        <taxon>Viridiplantae</taxon>
        <taxon>Streptophyta</taxon>
        <taxon>Embryophyta</taxon>
        <taxon>Tracheophyta</taxon>
        <taxon>Spermatophyta</taxon>
        <taxon>Magnoliopsida</taxon>
        <taxon>eudicotyledons</taxon>
        <taxon>Gunneridae</taxon>
        <taxon>Pentapetalae</taxon>
        <taxon>rosids</taxon>
        <taxon>malvids</taxon>
        <taxon>Malvales</taxon>
        <taxon>Malvaceae</taxon>
        <taxon>Grewioideae</taxon>
        <taxon>Apeibeae</taxon>
        <taxon>Corchorus</taxon>
    </lineage>
</organism>
<keyword evidence="1" id="KW-0472">Membrane</keyword>
<dbReference type="Proteomes" id="UP000187203">
    <property type="component" value="Unassembled WGS sequence"/>
</dbReference>
<reference evidence="4" key="1">
    <citation type="submission" date="2013-09" db="EMBL/GenBank/DDBJ databases">
        <title>Corchorus olitorius genome sequencing.</title>
        <authorList>
            <person name="Alam M."/>
            <person name="Haque M.S."/>
            <person name="Islam M.S."/>
            <person name="Emdad E.M."/>
            <person name="Islam M.M."/>
            <person name="Ahmed B."/>
            <person name="Halim A."/>
            <person name="Hossen Q.M.M."/>
            <person name="Hossain M.Z."/>
            <person name="Ahmed R."/>
            <person name="Khan M.M."/>
            <person name="Islam R."/>
            <person name="Rashid M.M."/>
            <person name="Khan S.A."/>
            <person name="Rahman M.S."/>
            <person name="Alam M."/>
            <person name="Yahiya A.S."/>
            <person name="Khan M.S."/>
            <person name="Azam M.S."/>
            <person name="Haque T."/>
            <person name="Lashkar M.Z.H."/>
            <person name="Akhand A.I."/>
            <person name="Morshed G."/>
            <person name="Roy S."/>
            <person name="Uddin K.S."/>
            <person name="Rabeya T."/>
            <person name="Hossain A.S."/>
            <person name="Chowdhury A."/>
            <person name="Snigdha A.R."/>
            <person name="Mortoza M.S."/>
            <person name="Matin S.A."/>
            <person name="Hoque S.M.E."/>
            <person name="Islam M.K."/>
            <person name="Roy D.K."/>
            <person name="Haider R."/>
            <person name="Moosa M.M."/>
            <person name="Elias S.M."/>
            <person name="Hasan A.M."/>
            <person name="Jahan S."/>
            <person name="Shafiuddin M."/>
            <person name="Mahmood N."/>
            <person name="Shommy N.S."/>
        </authorList>
    </citation>
    <scope>NUCLEOTIDE SEQUENCE [LARGE SCALE GENOMIC DNA]</scope>
    <source>
        <strain evidence="4">cv. O-4</strain>
    </source>
</reference>
<sequence length="90" mass="8858">MGFFKTFSILILLLLSVHIKGGFGRGFGGFGGRGGSLGVGLIIGGTAGSLIIGNKGGSGSDSSSSKDTAAADDLAVQLMVAEAEAEIPLD</sequence>
<keyword evidence="2" id="KW-0732">Signal</keyword>
<keyword evidence="4" id="KW-1185">Reference proteome</keyword>
<evidence type="ECO:0000313" key="3">
    <source>
        <dbReference type="EMBL" id="OMP12730.1"/>
    </source>
</evidence>
<proteinExistence type="predicted"/>
<comment type="caution">
    <text evidence="3">The sequence shown here is derived from an EMBL/GenBank/DDBJ whole genome shotgun (WGS) entry which is preliminary data.</text>
</comment>
<evidence type="ECO:0000313" key="4">
    <source>
        <dbReference type="Proteomes" id="UP000187203"/>
    </source>
</evidence>
<accession>A0A1R3L0A1</accession>
<gene>
    <name evidence="3" type="ORF">COLO4_02823</name>
</gene>
<feature type="signal peptide" evidence="2">
    <location>
        <begin position="1"/>
        <end position="24"/>
    </location>
</feature>
<protein>
    <submittedName>
        <fullName evidence="3">Uncharacterized protein</fullName>
    </submittedName>
</protein>
<keyword evidence="1" id="KW-1133">Transmembrane helix</keyword>
<feature type="transmembrane region" description="Helical" evidence="1">
    <location>
        <begin position="34"/>
        <end position="53"/>
    </location>
</feature>
<dbReference type="EMBL" id="AWUE01007231">
    <property type="protein sequence ID" value="OMP12730.1"/>
    <property type="molecule type" value="Genomic_DNA"/>
</dbReference>
<keyword evidence="1" id="KW-0812">Transmembrane</keyword>